<feature type="transmembrane region" description="Helical" evidence="6">
    <location>
        <begin position="17"/>
        <end position="36"/>
    </location>
</feature>
<reference evidence="9 10" key="1">
    <citation type="submission" date="2017-04" db="EMBL/GenBank/DDBJ databases">
        <title>Draft genome sequence of Zooshikella ganghwensis VG4 isolated from Red Sea sediments.</title>
        <authorList>
            <person name="Rehman Z."/>
            <person name="Alam I."/>
            <person name="Kamau A."/>
            <person name="Bajic V."/>
            <person name="Leiknes T."/>
        </authorList>
    </citation>
    <scope>NUCLEOTIDE SEQUENCE [LARGE SCALE GENOMIC DNA]</scope>
    <source>
        <strain evidence="9 10">VG4</strain>
    </source>
</reference>
<dbReference type="GO" id="GO:0005886">
    <property type="term" value="C:plasma membrane"/>
    <property type="evidence" value="ECO:0007669"/>
    <property type="project" value="UniProtKB-SubCell"/>
</dbReference>
<feature type="transmembrane region" description="Helical" evidence="6">
    <location>
        <begin position="336"/>
        <end position="364"/>
    </location>
</feature>
<feature type="transmembrane region" description="Helical" evidence="6">
    <location>
        <begin position="291"/>
        <end position="315"/>
    </location>
</feature>
<proteinExistence type="predicted"/>
<evidence type="ECO:0000256" key="3">
    <source>
        <dbReference type="ARBA" id="ARBA00022692"/>
    </source>
</evidence>
<dbReference type="Pfam" id="PF02687">
    <property type="entry name" value="FtsX"/>
    <property type="match status" value="1"/>
</dbReference>
<evidence type="ECO:0000256" key="6">
    <source>
        <dbReference type="SAM" id="Phobius"/>
    </source>
</evidence>
<keyword evidence="5 6" id="KW-0472">Membrane</keyword>
<dbReference type="Proteomes" id="UP000257039">
    <property type="component" value="Unassembled WGS sequence"/>
</dbReference>
<dbReference type="EMBL" id="NDXW01000001">
    <property type="protein sequence ID" value="RDH43069.1"/>
    <property type="molecule type" value="Genomic_DNA"/>
</dbReference>
<feature type="domain" description="MacB-like periplasmic core" evidence="8">
    <location>
        <begin position="20"/>
        <end position="234"/>
    </location>
</feature>
<keyword evidence="3 6" id="KW-0812">Transmembrane</keyword>
<dbReference type="InterPro" id="IPR051125">
    <property type="entry name" value="ABC-4/HrtB_transporter"/>
</dbReference>
<feature type="domain" description="ABC3 transporter permease C-terminal" evidence="7">
    <location>
        <begin position="294"/>
        <end position="411"/>
    </location>
</feature>
<accession>A0A4P9VKL7</accession>
<comment type="caution">
    <text evidence="9">The sequence shown here is derived from an EMBL/GenBank/DDBJ whole genome shotgun (WGS) entry which is preliminary data.</text>
</comment>
<dbReference type="RefSeq" id="WP_094786461.1">
    <property type="nucleotide sequence ID" value="NZ_NDXW01000001.1"/>
</dbReference>
<evidence type="ECO:0000313" key="10">
    <source>
        <dbReference type="Proteomes" id="UP000257039"/>
    </source>
</evidence>
<protein>
    <submittedName>
        <fullName evidence="9">ABC transporter permease</fullName>
    </submittedName>
</protein>
<evidence type="ECO:0000256" key="1">
    <source>
        <dbReference type="ARBA" id="ARBA00004651"/>
    </source>
</evidence>
<sequence length="421" mass="45954">MTPTLKLAWQSLLNRKITALLTVLAIAISVTLLLGVEKIRTETKRSFLSTLSGTDLVIGARTGPVQLMLYSVFRMGNATNNIDWKSYQHLQQHPLVKWTIPLSLGDSHQGFRVLGTDQGYFTHYQYGDHQPLKIRQGKVFADIFDAVIGADVAKKLGYSVGESIVLAHGAGKTSFMKHSDKPFTVVGILAPTGTPVDQTIHVSLAGIEAIHLGWENGVPAMGKPRVTAEQARQQALEPKTITAALVGLKSKIATFRLQREINEYKDEPLTAVLPGVALAELWSLLSVAEHALLIISAFVVATGLIGMLTSILMSLNERRREMAILRSVGARPVHIFSLMMTEAGLLATIGCTLGVSLLYLLMLITQPIISNYYGVALAITPLTHYEWLLILIIISSALLMGLIPAWRAYKNSLADGMTIRV</sequence>
<organism evidence="9 10">
    <name type="scientific">Zooshikella ganghwensis</name>
    <dbReference type="NCBI Taxonomy" id="202772"/>
    <lineage>
        <taxon>Bacteria</taxon>
        <taxon>Pseudomonadati</taxon>
        <taxon>Pseudomonadota</taxon>
        <taxon>Gammaproteobacteria</taxon>
        <taxon>Oceanospirillales</taxon>
        <taxon>Zooshikellaceae</taxon>
        <taxon>Zooshikella</taxon>
    </lineage>
</organism>
<dbReference type="InterPro" id="IPR003838">
    <property type="entry name" value="ABC3_permease_C"/>
</dbReference>
<evidence type="ECO:0000259" key="7">
    <source>
        <dbReference type="Pfam" id="PF02687"/>
    </source>
</evidence>
<dbReference type="InterPro" id="IPR025857">
    <property type="entry name" value="MacB_PCD"/>
</dbReference>
<keyword evidence="4 6" id="KW-1133">Transmembrane helix</keyword>
<keyword evidence="2" id="KW-1003">Cell membrane</keyword>
<dbReference type="Pfam" id="PF12704">
    <property type="entry name" value="MacB_PCD"/>
    <property type="match status" value="1"/>
</dbReference>
<gene>
    <name evidence="9" type="ORF">B9G39_06180</name>
</gene>
<keyword evidence="10" id="KW-1185">Reference proteome</keyword>
<name>A0A4P9VKL7_9GAMM</name>
<evidence type="ECO:0000256" key="5">
    <source>
        <dbReference type="ARBA" id="ARBA00023136"/>
    </source>
</evidence>
<evidence type="ECO:0000256" key="2">
    <source>
        <dbReference type="ARBA" id="ARBA00022475"/>
    </source>
</evidence>
<evidence type="ECO:0000259" key="8">
    <source>
        <dbReference type="Pfam" id="PF12704"/>
    </source>
</evidence>
<dbReference type="PANTHER" id="PTHR43738:SF2">
    <property type="entry name" value="ABC TRANSPORTER PERMEASE"/>
    <property type="match status" value="1"/>
</dbReference>
<dbReference type="PANTHER" id="PTHR43738">
    <property type="entry name" value="ABC TRANSPORTER, MEMBRANE PROTEIN"/>
    <property type="match status" value="1"/>
</dbReference>
<dbReference type="AlphaFoldDB" id="A0A4P9VKL7"/>
<feature type="transmembrane region" description="Helical" evidence="6">
    <location>
        <begin position="384"/>
        <end position="403"/>
    </location>
</feature>
<evidence type="ECO:0000256" key="4">
    <source>
        <dbReference type="ARBA" id="ARBA00022989"/>
    </source>
</evidence>
<evidence type="ECO:0000313" key="9">
    <source>
        <dbReference type="EMBL" id="RDH43069.1"/>
    </source>
</evidence>
<comment type="subcellular location">
    <subcellularLocation>
        <location evidence="1">Cell membrane</location>
        <topology evidence="1">Multi-pass membrane protein</topology>
    </subcellularLocation>
</comment>